<keyword evidence="8" id="KW-0810">Translation regulation</keyword>
<accession>A0A8J6L354</accession>
<dbReference type="GO" id="GO:0045727">
    <property type="term" value="P:positive regulation of translation"/>
    <property type="evidence" value="ECO:0007669"/>
    <property type="project" value="TreeGrafter"/>
</dbReference>
<keyword evidence="11" id="KW-0770">Synapse</keyword>
<dbReference type="InterPro" id="IPR004087">
    <property type="entry name" value="KH_dom"/>
</dbReference>
<dbReference type="Proteomes" id="UP000719412">
    <property type="component" value="Unassembled WGS sequence"/>
</dbReference>
<organism evidence="18 19">
    <name type="scientific">Tenebrio molitor</name>
    <name type="common">Yellow mealworm beetle</name>
    <dbReference type="NCBI Taxonomy" id="7067"/>
    <lineage>
        <taxon>Eukaryota</taxon>
        <taxon>Metazoa</taxon>
        <taxon>Ecdysozoa</taxon>
        <taxon>Arthropoda</taxon>
        <taxon>Hexapoda</taxon>
        <taxon>Insecta</taxon>
        <taxon>Pterygota</taxon>
        <taxon>Neoptera</taxon>
        <taxon>Endopterygota</taxon>
        <taxon>Coleoptera</taxon>
        <taxon>Polyphaga</taxon>
        <taxon>Cucujiformia</taxon>
        <taxon>Tenebrionidae</taxon>
        <taxon>Tenebrio</taxon>
    </lineage>
</organism>
<dbReference type="CDD" id="cd22427">
    <property type="entry name" value="KH_I_FMR1_FXR_rpt3"/>
    <property type="match status" value="1"/>
</dbReference>
<feature type="domain" description="K Homology" evidence="17">
    <location>
        <begin position="391"/>
        <end position="464"/>
    </location>
</feature>
<keyword evidence="10" id="KW-0524">Neurogenesis</keyword>
<dbReference type="Gene3D" id="2.30.30.140">
    <property type="match status" value="2"/>
</dbReference>
<keyword evidence="5" id="KW-0963">Cytoplasm</keyword>
<dbReference type="GO" id="GO:0045182">
    <property type="term" value="F:translation regulator activity"/>
    <property type="evidence" value="ECO:0007669"/>
    <property type="project" value="TreeGrafter"/>
</dbReference>
<dbReference type="CDD" id="cd22425">
    <property type="entry name" value="KH_I_FMR1_FXR_rpt1"/>
    <property type="match status" value="1"/>
</dbReference>
<comment type="caution">
    <text evidence="18">The sequence shown here is derived from an EMBL/GenBank/DDBJ whole genome shotgun (WGS) entry which is preliminary data.</text>
</comment>
<dbReference type="SUPFAM" id="SSF54791">
    <property type="entry name" value="Eukaryotic type KH-domain (KH-domain type I)"/>
    <property type="match status" value="2"/>
</dbReference>
<dbReference type="PANTHER" id="PTHR10603:SF7">
    <property type="entry name" value="FRAGILE X MESSENGER RIBONUCLEOPROTEIN 1 HOMOLOG"/>
    <property type="match status" value="1"/>
</dbReference>
<evidence type="ECO:0000256" key="1">
    <source>
        <dbReference type="ARBA" id="ARBA00004210"/>
    </source>
</evidence>
<dbReference type="GO" id="GO:0099577">
    <property type="term" value="P:regulation of translation at presynapse, modulating synaptic transmission"/>
    <property type="evidence" value="ECO:0007669"/>
    <property type="project" value="TreeGrafter"/>
</dbReference>
<dbReference type="FunFam" id="3.30.1370.10:FF:000054">
    <property type="entry name" value="Fragile X mental retardation protein 1"/>
    <property type="match status" value="1"/>
</dbReference>
<proteinExistence type="inferred from homology"/>
<dbReference type="EMBL" id="JABDTM020027818">
    <property type="protein sequence ID" value="KAH0809934.1"/>
    <property type="molecule type" value="Genomic_DNA"/>
</dbReference>
<evidence type="ECO:0000256" key="16">
    <source>
        <dbReference type="SAM" id="MobiDB-lite"/>
    </source>
</evidence>
<evidence type="ECO:0000256" key="7">
    <source>
        <dbReference type="ARBA" id="ARBA00022737"/>
    </source>
</evidence>
<evidence type="ECO:0000259" key="17">
    <source>
        <dbReference type="SMART" id="SM00322"/>
    </source>
</evidence>
<dbReference type="Pfam" id="PF12235">
    <property type="entry name" value="FXMRP1_C_core"/>
    <property type="match status" value="1"/>
</dbReference>
<dbReference type="Pfam" id="PF17904">
    <property type="entry name" value="KH_9"/>
    <property type="match status" value="1"/>
</dbReference>
<dbReference type="SMART" id="SM00322">
    <property type="entry name" value="KH"/>
    <property type="match status" value="2"/>
</dbReference>
<dbReference type="InterPro" id="IPR040148">
    <property type="entry name" value="FMR1"/>
</dbReference>
<dbReference type="Gene3D" id="3.30.1370.10">
    <property type="entry name" value="K Homology domain, type 1"/>
    <property type="match status" value="2"/>
</dbReference>
<dbReference type="InterPro" id="IPR036612">
    <property type="entry name" value="KH_dom_type_1_sf"/>
</dbReference>
<dbReference type="PROSITE" id="PS50084">
    <property type="entry name" value="KH_TYPE_1"/>
    <property type="match status" value="2"/>
</dbReference>
<keyword evidence="7" id="KW-0677">Repeat</keyword>
<dbReference type="GO" id="GO:0051028">
    <property type="term" value="P:mRNA transport"/>
    <property type="evidence" value="ECO:0007669"/>
    <property type="project" value="TreeGrafter"/>
</dbReference>
<dbReference type="GO" id="GO:0007399">
    <property type="term" value="P:nervous system development"/>
    <property type="evidence" value="ECO:0007669"/>
    <property type="project" value="UniProtKB-KW"/>
</dbReference>
<dbReference type="GO" id="GO:0043488">
    <property type="term" value="P:regulation of mRNA stability"/>
    <property type="evidence" value="ECO:0007669"/>
    <property type="project" value="TreeGrafter"/>
</dbReference>
<keyword evidence="9 15" id="KW-0694">RNA-binding</keyword>
<feature type="compositionally biased region" description="Polar residues" evidence="16">
    <location>
        <begin position="541"/>
        <end position="553"/>
    </location>
</feature>
<dbReference type="GO" id="GO:0048513">
    <property type="term" value="P:animal organ development"/>
    <property type="evidence" value="ECO:0007669"/>
    <property type="project" value="TreeGrafter"/>
</dbReference>
<feature type="compositionally biased region" description="Basic residues" evidence="16">
    <location>
        <begin position="681"/>
        <end position="691"/>
    </location>
</feature>
<dbReference type="InterPro" id="IPR040472">
    <property type="entry name" value="FMRP_KH0"/>
</dbReference>
<name>A0A8J6L354_TENMO</name>
<evidence type="ECO:0000256" key="14">
    <source>
        <dbReference type="ARBA" id="ARBA00034103"/>
    </source>
</evidence>
<feature type="compositionally biased region" description="Basic and acidic residues" evidence="16">
    <location>
        <begin position="615"/>
        <end position="624"/>
    </location>
</feature>
<dbReference type="GO" id="GO:0003730">
    <property type="term" value="F:mRNA 3'-UTR binding"/>
    <property type="evidence" value="ECO:0007669"/>
    <property type="project" value="TreeGrafter"/>
</dbReference>
<reference evidence="18" key="2">
    <citation type="submission" date="2021-08" db="EMBL/GenBank/DDBJ databases">
        <authorList>
            <person name="Eriksson T."/>
        </authorList>
    </citation>
    <scope>NUCLEOTIDE SEQUENCE</scope>
    <source>
        <strain evidence="18">Stoneville</strain>
        <tissue evidence="18">Whole head</tissue>
    </source>
</reference>
<evidence type="ECO:0000256" key="8">
    <source>
        <dbReference type="ARBA" id="ARBA00022845"/>
    </source>
</evidence>
<feature type="region of interest" description="Disordered" evidence="16">
    <location>
        <begin position="490"/>
        <end position="777"/>
    </location>
</feature>
<dbReference type="Pfam" id="PF00013">
    <property type="entry name" value="KH_1"/>
    <property type="match status" value="2"/>
</dbReference>
<keyword evidence="19" id="KW-1185">Reference proteome</keyword>
<comment type="similarity">
    <text evidence="4">Belongs to the FMR1 family.</text>
</comment>
<evidence type="ECO:0000256" key="2">
    <source>
        <dbReference type="ARBA" id="ARBA00004484"/>
    </source>
</evidence>
<evidence type="ECO:0000256" key="15">
    <source>
        <dbReference type="PROSITE-ProRule" id="PRU00117"/>
    </source>
</evidence>
<protein>
    <recommendedName>
        <fullName evidence="17">K Homology domain-containing protein</fullName>
    </recommendedName>
</protein>
<feature type="domain" description="K Homology" evidence="17">
    <location>
        <begin position="323"/>
        <end position="390"/>
    </location>
</feature>
<evidence type="ECO:0000256" key="6">
    <source>
        <dbReference type="ARBA" id="ARBA00022491"/>
    </source>
</evidence>
<evidence type="ECO:0000313" key="19">
    <source>
        <dbReference type="Proteomes" id="UP000719412"/>
    </source>
</evidence>
<dbReference type="GO" id="GO:0098793">
    <property type="term" value="C:presynapse"/>
    <property type="evidence" value="ECO:0007669"/>
    <property type="project" value="GOC"/>
</dbReference>
<dbReference type="GO" id="GO:0010494">
    <property type="term" value="C:cytoplasmic stress granule"/>
    <property type="evidence" value="ECO:0007669"/>
    <property type="project" value="UniProtKB-SubCell"/>
</dbReference>
<dbReference type="PANTHER" id="PTHR10603">
    <property type="entry name" value="FRAGILE X MENTAL RETARDATION SYNDROME-RELATED PROTEIN"/>
    <property type="match status" value="1"/>
</dbReference>
<evidence type="ECO:0000256" key="13">
    <source>
        <dbReference type="ARBA" id="ARBA00023274"/>
    </source>
</evidence>
<keyword evidence="13" id="KW-0687">Ribonucleoprotein</keyword>
<gene>
    <name evidence="18" type="ORF">GEV33_012858</name>
</gene>
<feature type="compositionally biased region" description="Polar residues" evidence="16">
    <location>
        <begin position="15"/>
        <end position="24"/>
    </location>
</feature>
<dbReference type="InterPro" id="IPR022034">
    <property type="entry name" value="FMR1-like_C_core"/>
</dbReference>
<feature type="compositionally biased region" description="Basic and acidic residues" evidence="16">
    <location>
        <begin position="635"/>
        <end position="648"/>
    </location>
</feature>
<dbReference type="GO" id="GO:0043204">
    <property type="term" value="C:perikaryon"/>
    <property type="evidence" value="ECO:0007669"/>
    <property type="project" value="UniProtKB-SubCell"/>
</dbReference>
<feature type="compositionally biased region" description="Low complexity" evidence="16">
    <location>
        <begin position="668"/>
        <end position="680"/>
    </location>
</feature>
<feature type="region of interest" description="Disordered" evidence="16">
    <location>
        <begin position="1"/>
        <end position="24"/>
    </location>
</feature>
<dbReference type="AlphaFoldDB" id="A0A8J6L354"/>
<dbReference type="GO" id="GO:0048170">
    <property type="term" value="P:positive regulation of long-term neuronal synaptic plasticity"/>
    <property type="evidence" value="ECO:0007669"/>
    <property type="project" value="TreeGrafter"/>
</dbReference>
<evidence type="ECO:0000256" key="5">
    <source>
        <dbReference type="ARBA" id="ARBA00022490"/>
    </source>
</evidence>
<evidence type="ECO:0000256" key="10">
    <source>
        <dbReference type="ARBA" id="ARBA00022902"/>
    </source>
</evidence>
<evidence type="ECO:0000256" key="3">
    <source>
        <dbReference type="ARBA" id="ARBA00004487"/>
    </source>
</evidence>
<comment type="subcellular location">
    <subcellularLocation>
        <location evidence="3">Cell projection</location>
        <location evidence="3">Neuron projection</location>
    </subcellularLocation>
    <subcellularLocation>
        <location evidence="1">Cytoplasm</location>
        <location evidence="1">Stress granule</location>
    </subcellularLocation>
    <subcellularLocation>
        <location evidence="2">Perikaryon</location>
    </subcellularLocation>
    <subcellularLocation>
        <location evidence="14">Synapse</location>
    </subcellularLocation>
</comment>
<dbReference type="FunFam" id="3.30.1370.10:FF:000004">
    <property type="entry name" value="Fragile X mental retardation 1, isoform CRA_e"/>
    <property type="match status" value="1"/>
</dbReference>
<evidence type="ECO:0000256" key="9">
    <source>
        <dbReference type="ARBA" id="ARBA00022884"/>
    </source>
</evidence>
<keyword evidence="6" id="KW-0678">Repressor</keyword>
<feature type="compositionally biased region" description="Gly residues" evidence="16">
    <location>
        <begin position="512"/>
        <end position="536"/>
    </location>
</feature>
<evidence type="ECO:0000256" key="4">
    <source>
        <dbReference type="ARBA" id="ARBA00006633"/>
    </source>
</evidence>
<dbReference type="GO" id="GO:0005634">
    <property type="term" value="C:nucleus"/>
    <property type="evidence" value="ECO:0007669"/>
    <property type="project" value="TreeGrafter"/>
</dbReference>
<reference evidence="18" key="1">
    <citation type="journal article" date="2020" name="J Insects Food Feed">
        <title>The yellow mealworm (Tenebrio molitor) genome: a resource for the emerging insects as food and feed industry.</title>
        <authorList>
            <person name="Eriksson T."/>
            <person name="Andere A."/>
            <person name="Kelstrup H."/>
            <person name="Emery V."/>
            <person name="Picard C."/>
        </authorList>
    </citation>
    <scope>NUCLEOTIDE SEQUENCE</scope>
    <source>
        <strain evidence="18">Stoneville</strain>
        <tissue evidence="18">Whole head</tissue>
    </source>
</reference>
<evidence type="ECO:0000256" key="12">
    <source>
        <dbReference type="ARBA" id="ARBA00023273"/>
    </source>
</evidence>
<keyword evidence="12" id="KW-0966">Cell projection</keyword>
<evidence type="ECO:0000313" key="18">
    <source>
        <dbReference type="EMBL" id="KAH0809934.1"/>
    </source>
</evidence>
<feature type="compositionally biased region" description="Gly residues" evidence="16">
    <location>
        <begin position="569"/>
        <end position="579"/>
    </location>
</feature>
<dbReference type="InterPro" id="IPR004088">
    <property type="entry name" value="KH_dom_type_1"/>
</dbReference>
<sequence length="777" mass="85973">MRPCRPSVAPPLCPSASTNRTSPIRSVSSRFSVYQSGSSATPSRLKAVSSPKNKINMEDLAVEVCGENGALYKVCTTQSMLVARHPCPRVRSPVCPPWPHAHATRLFPILPEKNPEISRLQTRWQPDSKFPYSQVRLPPKADPKVEFTENMEVEVYSRANHQEAYGWWKSRIKGDFFVLEYVGWDTTYTEIVSDDRLRVKNTNPPIDNTMFVKFEIEVPEDVREYAKIDNAHKEFQNSICASLIRYVPEKGVLLVISRGETSRRRASLLQDMHFRSLSQKVLLLKRTEEAARQLESTKLATIGGKYKPMYQRVSNYETIRANSRFSDEFNVREDLMGLAIGAHGANIQQARKVDGITNIELEENSCTFKIYGETDEAVKRARSMLEYSEESLQVPRALVGKVIGKNGRIIQEIVDKSGVVRVKIEGDNEPQPTIPREEGQVPFVFVGTVESISNAKVLLKYHLAHLKEVEQLRQEKLEIDQQLRSIHGTALGSMQSLSMGRRNDRGYNSDMDGGGRPGRGSMRGRGGRGRGGGPGGRQNDRYNSGSSTITDYVNNVDKRNHTANKPTGNGRGGGRGGGHASSNGRPPRGGGGSGPPTNNRERPNKGSRHQTPDTVDERVSDLPPRHFGGPRGRGGRRDNRRDDRRRTTDDEETVLDSQEVSSVDRESVSSAEATSWSGGRPQRRRRRRGRQRSLSPPPQPVVSKETTPVNNGQTGPAGGNGDHAIPNDNGHNGGDTAPNPGPAKSRGDPKTRSNRPPPARRSDSKPKETLVNGTATA</sequence>
<dbReference type="GO" id="GO:0043005">
    <property type="term" value="C:neuron projection"/>
    <property type="evidence" value="ECO:0007669"/>
    <property type="project" value="UniProtKB-SubCell"/>
</dbReference>
<feature type="compositionally biased region" description="Polar residues" evidence="16">
    <location>
        <begin position="704"/>
        <end position="714"/>
    </location>
</feature>
<evidence type="ECO:0000256" key="11">
    <source>
        <dbReference type="ARBA" id="ARBA00023018"/>
    </source>
</evidence>
<dbReference type="GO" id="GO:1990904">
    <property type="term" value="C:ribonucleoprotein complex"/>
    <property type="evidence" value="ECO:0007669"/>
    <property type="project" value="UniProtKB-KW"/>
</dbReference>